<feature type="compositionally biased region" description="Acidic residues" evidence="1">
    <location>
        <begin position="241"/>
        <end position="260"/>
    </location>
</feature>
<dbReference type="EMBL" id="MU002190">
    <property type="protein sequence ID" value="KAF2788752.1"/>
    <property type="molecule type" value="Genomic_DNA"/>
</dbReference>
<dbReference type="GO" id="GO:0000127">
    <property type="term" value="C:transcription factor TFIIIC complex"/>
    <property type="evidence" value="ECO:0007669"/>
    <property type="project" value="TreeGrafter"/>
</dbReference>
<dbReference type="InterPro" id="IPR039340">
    <property type="entry name" value="Tfc4/TFIIIC-102/Sfc4"/>
</dbReference>
<dbReference type="InterPro" id="IPR011990">
    <property type="entry name" value="TPR-like_helical_dom_sf"/>
</dbReference>
<protein>
    <recommendedName>
        <fullName evidence="4">TPR-like protein</fullName>
    </recommendedName>
</protein>
<evidence type="ECO:0000313" key="2">
    <source>
        <dbReference type="EMBL" id="KAF2788752.1"/>
    </source>
</evidence>
<dbReference type="GO" id="GO:0006383">
    <property type="term" value="P:transcription by RNA polymerase III"/>
    <property type="evidence" value="ECO:0007669"/>
    <property type="project" value="InterPro"/>
</dbReference>
<evidence type="ECO:0008006" key="4">
    <source>
        <dbReference type="Google" id="ProtNLM"/>
    </source>
</evidence>
<keyword evidence="3" id="KW-1185">Reference proteome</keyword>
<dbReference type="Gene3D" id="1.25.40.10">
    <property type="entry name" value="Tetratricopeptide repeat domain"/>
    <property type="match status" value="2"/>
</dbReference>
<evidence type="ECO:0000256" key="1">
    <source>
        <dbReference type="SAM" id="MobiDB-lite"/>
    </source>
</evidence>
<sequence>MEPRRGSFGSPSGPRRGTFGPRRGTFGSSLSGPSRGTFGNSQHTPRTGALIYGQPGLSRGSLHNNQTNLDHFSFSNGQSISPFLQARNQPLENRQQYHVLSPNDHFVSPHQLYRQPPASFPGTAFPQPQVQVPFTTAGYQDPLSGTFITSGPIVHEGYIPAPGGEDEIDEASYRHSLFQNQNFQSDDEEDSEYERALAADEERILREIENKNELQEAEDSDFLIEDLGENEDDPDELLVEGDLIDEEEVRIPDVEEEEPELSPTKRKRGRPRGRGRGRGRVPRGAETKREGKQGKLGGPKGKRGPRAIADPGPQFKDLQRMANEFYMRRDFPGAIEYANKAIQLNPEIFASHSLLSEIYAEMGEEQKSVEALIVGAPTKRDKELWFHIIDRVNGMNSRKYPLFTDENKQAIVLDCLKSIILLDTNDYDARSQRLEIESDLGHVSRCVKLCRKMLTIRPYDDDVLKQMARLGTSSSKQTKIHLDRIIHSFDTSVAYFLANDDPSSSNLDWSLLNIYLDLLDRLGDYPYALFRLKSLSRWIQGRSNETYWDIQKDDREFDLADDPRRTAVPEFTRISRKTKYGKTLPFEIRVKMGIFRLRQVSPNFSEAMYHFETLEPDDDGPDARVLDYPDLFCDIADALHATGHDNDALRFYEPLYNNESRELGLRGFIGLYTCHKNLDHKEKTDNLISIFQKWKTESLDDLAVLAKFFEDIGMVDEALQRGELVFRNGGGRLLQKMGLRAYTEIQSNFWVEKQKARGKHGVRKSRVRTHMKDLSNANMDEEGTADEPLLVERPKKGFFRTKKSPPGRRPKAFLPVEIETLSGTNVPVNVIDQRLFRKKLTALANEFPDELKAARAQHREIVASFKRLDEISDAAEHGDEAAILEFISIARELIEEFSTFDLFYYDRREDFKGYFRRLGSGDIWKESALMMLAVVANNVEDGEEEPEIVEKPAVVPQDFYGIRFDKWLEAFIQYAICLAHRGEEDRCFSTIEVANQSNIFYRSQAYSHQFQICRLACALSLDDSMEASSAVRWLMRTYPFGSDLFRLYGCVNRLCSIPDGFATGPSLKVLLRYIKTMDYALLTPEQRTWYNFRGNDHTAWMAKAVSSQLSTYVKDHDPTIFTLYAYILTCGGSYQTALTYYFRAYTITPNDPVLNLSIGLAYIQHAMKRLSENRQFQIQQGLSFIYRYYDLRTRDGVAVRCSEAEFNMGRVWHSLGLVTQALPAYQRCIALSGQVREEAEKKDRDRDENGDVDMDMDGGRVEDFATEAAFAMQSIYALSGNFDAARKVTEEVLVIE</sequence>
<name>A0A6A6WXD7_9PLEO</name>
<dbReference type="PANTHER" id="PTHR23082:SF0">
    <property type="entry name" value="GENERAL TRANSCRIPTION FACTOR 3C POLYPEPTIDE 3"/>
    <property type="match status" value="1"/>
</dbReference>
<proteinExistence type="predicted"/>
<dbReference type="SMART" id="SM00028">
    <property type="entry name" value="TPR"/>
    <property type="match status" value="3"/>
</dbReference>
<gene>
    <name evidence="2" type="ORF">K505DRAFT_254820</name>
</gene>
<dbReference type="OrthoDB" id="9991317at2759"/>
<dbReference type="SUPFAM" id="SSF48452">
    <property type="entry name" value="TPR-like"/>
    <property type="match status" value="2"/>
</dbReference>
<accession>A0A6A6WXD7</accession>
<reference evidence="2" key="1">
    <citation type="journal article" date="2020" name="Stud. Mycol.">
        <title>101 Dothideomycetes genomes: a test case for predicting lifestyles and emergence of pathogens.</title>
        <authorList>
            <person name="Haridas S."/>
            <person name="Albert R."/>
            <person name="Binder M."/>
            <person name="Bloem J."/>
            <person name="Labutti K."/>
            <person name="Salamov A."/>
            <person name="Andreopoulos B."/>
            <person name="Baker S."/>
            <person name="Barry K."/>
            <person name="Bills G."/>
            <person name="Bluhm B."/>
            <person name="Cannon C."/>
            <person name="Castanera R."/>
            <person name="Culley D."/>
            <person name="Daum C."/>
            <person name="Ezra D."/>
            <person name="Gonzalez J."/>
            <person name="Henrissat B."/>
            <person name="Kuo A."/>
            <person name="Liang C."/>
            <person name="Lipzen A."/>
            <person name="Lutzoni F."/>
            <person name="Magnuson J."/>
            <person name="Mondo S."/>
            <person name="Nolan M."/>
            <person name="Ohm R."/>
            <person name="Pangilinan J."/>
            <person name="Park H.-J."/>
            <person name="Ramirez L."/>
            <person name="Alfaro M."/>
            <person name="Sun H."/>
            <person name="Tritt A."/>
            <person name="Yoshinaga Y."/>
            <person name="Zwiers L.-H."/>
            <person name="Turgeon B."/>
            <person name="Goodwin S."/>
            <person name="Spatafora J."/>
            <person name="Crous P."/>
            <person name="Grigoriev I."/>
        </authorList>
    </citation>
    <scope>NUCLEOTIDE SEQUENCE</scope>
    <source>
        <strain evidence="2">CBS 109.77</strain>
    </source>
</reference>
<feature type="compositionally biased region" description="Polar residues" evidence="1">
    <location>
        <begin position="29"/>
        <end position="45"/>
    </location>
</feature>
<feature type="region of interest" description="Disordered" evidence="1">
    <location>
        <begin position="1"/>
        <end position="74"/>
    </location>
</feature>
<feature type="compositionally biased region" description="Polar residues" evidence="1">
    <location>
        <begin position="61"/>
        <end position="74"/>
    </location>
</feature>
<dbReference type="InterPro" id="IPR019734">
    <property type="entry name" value="TPR_rpt"/>
</dbReference>
<feature type="compositionally biased region" description="Basic residues" evidence="1">
    <location>
        <begin position="264"/>
        <end position="281"/>
    </location>
</feature>
<dbReference type="PANTHER" id="PTHR23082">
    <property type="entry name" value="TRANSCRIPTION INITIATION FACTOR IIIC TFIIIC , POLYPEPTIDE 3-RELATED"/>
    <property type="match status" value="1"/>
</dbReference>
<feature type="compositionally biased region" description="Low complexity" evidence="1">
    <location>
        <begin position="1"/>
        <end position="28"/>
    </location>
</feature>
<feature type="region of interest" description="Disordered" evidence="1">
    <location>
        <begin position="241"/>
        <end position="315"/>
    </location>
</feature>
<organism evidence="2 3">
    <name type="scientific">Melanomma pulvis-pyrius CBS 109.77</name>
    <dbReference type="NCBI Taxonomy" id="1314802"/>
    <lineage>
        <taxon>Eukaryota</taxon>
        <taxon>Fungi</taxon>
        <taxon>Dikarya</taxon>
        <taxon>Ascomycota</taxon>
        <taxon>Pezizomycotina</taxon>
        <taxon>Dothideomycetes</taxon>
        <taxon>Pleosporomycetidae</taxon>
        <taxon>Pleosporales</taxon>
        <taxon>Melanommataceae</taxon>
        <taxon>Melanomma</taxon>
    </lineage>
</organism>
<dbReference type="Proteomes" id="UP000799757">
    <property type="component" value="Unassembled WGS sequence"/>
</dbReference>
<feature type="compositionally biased region" description="Basic and acidic residues" evidence="1">
    <location>
        <begin position="283"/>
        <end position="293"/>
    </location>
</feature>
<evidence type="ECO:0000313" key="3">
    <source>
        <dbReference type="Proteomes" id="UP000799757"/>
    </source>
</evidence>